<evidence type="ECO:0000313" key="1">
    <source>
        <dbReference type="EMBL" id="MDQ0367850.1"/>
    </source>
</evidence>
<dbReference type="Proteomes" id="UP001240236">
    <property type="component" value="Unassembled WGS sequence"/>
</dbReference>
<proteinExistence type="predicted"/>
<evidence type="ECO:0000313" key="2">
    <source>
        <dbReference type="Proteomes" id="UP001240236"/>
    </source>
</evidence>
<accession>A0AAE3W1Z5</accession>
<dbReference type="RefSeq" id="WP_307242159.1">
    <property type="nucleotide sequence ID" value="NZ_JAUSUZ010000001.1"/>
</dbReference>
<reference evidence="1 2" key="1">
    <citation type="submission" date="2023-07" db="EMBL/GenBank/DDBJ databases">
        <title>Sequencing the genomes of 1000 actinobacteria strains.</title>
        <authorList>
            <person name="Klenk H.-P."/>
        </authorList>
    </citation>
    <scope>NUCLEOTIDE SEQUENCE [LARGE SCALE GENOMIC DNA]</scope>
    <source>
        <strain evidence="1 2">DSM 44709</strain>
    </source>
</reference>
<dbReference type="EMBL" id="JAUSUZ010000001">
    <property type="protein sequence ID" value="MDQ0367850.1"/>
    <property type="molecule type" value="Genomic_DNA"/>
</dbReference>
<comment type="caution">
    <text evidence="1">The sequence shown here is derived from an EMBL/GenBank/DDBJ whole genome shotgun (WGS) entry which is preliminary data.</text>
</comment>
<dbReference type="AlphaFoldDB" id="A0AAE3W1Z5"/>
<keyword evidence="2" id="KW-1185">Reference proteome</keyword>
<organism evidence="1 2">
    <name type="scientific">Catenuloplanes indicus</name>
    <dbReference type="NCBI Taxonomy" id="137267"/>
    <lineage>
        <taxon>Bacteria</taxon>
        <taxon>Bacillati</taxon>
        <taxon>Actinomycetota</taxon>
        <taxon>Actinomycetes</taxon>
        <taxon>Micromonosporales</taxon>
        <taxon>Micromonosporaceae</taxon>
        <taxon>Catenuloplanes</taxon>
    </lineage>
</organism>
<dbReference type="InterPro" id="IPR014942">
    <property type="entry name" value="AbiEii"/>
</dbReference>
<name>A0AAE3W1Z5_9ACTN</name>
<protein>
    <submittedName>
        <fullName evidence="1">Uncharacterized protein</fullName>
    </submittedName>
</protein>
<dbReference type="Pfam" id="PF08843">
    <property type="entry name" value="AbiEii"/>
    <property type="match status" value="1"/>
</dbReference>
<gene>
    <name evidence="1" type="ORF">J2S42_004519</name>
</gene>
<sequence>MGSIGLSPDDVMAGKMDALYNRAAARDFLDIDAAIGGGHYPLERLCQLAETVDAGFDRVMFGRMLRYVERFDPEDFAEYGVDALEAEALLARVAAWRRELETGESGPLAGH</sequence>